<evidence type="ECO:0000313" key="1">
    <source>
        <dbReference type="EMBL" id="MFD2800485.1"/>
    </source>
</evidence>
<dbReference type="RefSeq" id="WP_377387870.1">
    <property type="nucleotide sequence ID" value="NZ_JBHSAN010000009.1"/>
</dbReference>
<proteinExistence type="predicted"/>
<reference evidence="2" key="1">
    <citation type="journal article" date="2019" name="Int. J. Syst. Evol. Microbiol.">
        <title>The Global Catalogue of Microorganisms (GCM) 10K type strain sequencing project: providing services to taxonomists for standard genome sequencing and annotation.</title>
        <authorList>
            <consortium name="The Broad Institute Genomics Platform"/>
            <consortium name="The Broad Institute Genome Sequencing Center for Infectious Disease"/>
            <person name="Wu L."/>
            <person name="Ma J."/>
        </authorList>
    </citation>
    <scope>NUCLEOTIDE SEQUENCE [LARGE SCALE GENOMIC DNA]</scope>
    <source>
        <strain evidence="2">IBRC-M 10906</strain>
    </source>
</reference>
<comment type="caution">
    <text evidence="1">The sequence shown here is derived from an EMBL/GenBank/DDBJ whole genome shotgun (WGS) entry which is preliminary data.</text>
</comment>
<sequence>MKLTERIGVAGTALSWTEQVVLARRCTGMSLAGQFVGETRRGRHVRTAALDTADWNAGLANPVFRPVRVQRPIQQDKPRVPLCSRERCP</sequence>
<dbReference type="EMBL" id="JBHUOF010000018">
    <property type="protein sequence ID" value="MFD2800485.1"/>
    <property type="molecule type" value="Genomic_DNA"/>
</dbReference>
<name>A0ABW5WDN4_9PSEU</name>
<dbReference type="Proteomes" id="UP001597478">
    <property type="component" value="Unassembled WGS sequence"/>
</dbReference>
<gene>
    <name evidence="1" type="ORF">ACFS2C_13875</name>
</gene>
<evidence type="ECO:0000313" key="2">
    <source>
        <dbReference type="Proteomes" id="UP001597478"/>
    </source>
</evidence>
<protein>
    <submittedName>
        <fullName evidence="1">Uncharacterized protein</fullName>
    </submittedName>
</protein>
<organism evidence="1 2">
    <name type="scientific">Prauserella oleivorans</name>
    <dbReference type="NCBI Taxonomy" id="1478153"/>
    <lineage>
        <taxon>Bacteria</taxon>
        <taxon>Bacillati</taxon>
        <taxon>Actinomycetota</taxon>
        <taxon>Actinomycetes</taxon>
        <taxon>Pseudonocardiales</taxon>
        <taxon>Pseudonocardiaceae</taxon>
        <taxon>Prauserella</taxon>
    </lineage>
</organism>
<accession>A0ABW5WDN4</accession>
<keyword evidence="2" id="KW-1185">Reference proteome</keyword>